<proteinExistence type="predicted"/>
<keyword evidence="3" id="KW-1185">Reference proteome</keyword>
<sequence length="68" mass="7413">MVFSTSTAACNGKSQQQTNSSNPRIDPLHKTGRYFTAKCRQSKNLGEKTAGQREPAGRKGMQIRVNSG</sequence>
<reference evidence="2 3" key="1">
    <citation type="journal article" date="2012" name="J. Bacteriol.">
        <title>Genome Sequence of the Protease-Producing Bacterium Rheinheimera nanhaiensis E407-8T, Isolated from Deep-Sea Sediment of the South China Sea.</title>
        <authorList>
            <person name="Zhang X.-Y."/>
            <person name="Zhang Y.-J."/>
            <person name="Qin Q.-L."/>
            <person name="Xie B.-B."/>
            <person name="Chen X.-L."/>
            <person name="Zhou B.-C."/>
            <person name="Zhang Y.-Z."/>
        </authorList>
    </citation>
    <scope>NUCLEOTIDE SEQUENCE [LARGE SCALE GENOMIC DNA]</scope>
    <source>
        <strain evidence="2 3">E407-8</strain>
    </source>
</reference>
<accession>I1DX72</accession>
<dbReference type="AlphaFoldDB" id="I1DX72"/>
<organism evidence="2 3">
    <name type="scientific">Rheinheimera nanhaiensis E407-8</name>
    <dbReference type="NCBI Taxonomy" id="562729"/>
    <lineage>
        <taxon>Bacteria</taxon>
        <taxon>Pseudomonadati</taxon>
        <taxon>Pseudomonadota</taxon>
        <taxon>Gammaproteobacteria</taxon>
        <taxon>Chromatiales</taxon>
        <taxon>Chromatiaceae</taxon>
        <taxon>Rheinheimera</taxon>
    </lineage>
</organism>
<dbReference type="Proteomes" id="UP000004374">
    <property type="component" value="Unassembled WGS sequence"/>
</dbReference>
<name>I1DX72_9GAMM</name>
<evidence type="ECO:0000256" key="1">
    <source>
        <dbReference type="SAM" id="MobiDB-lite"/>
    </source>
</evidence>
<feature type="compositionally biased region" description="Polar residues" evidence="1">
    <location>
        <begin position="1"/>
        <end position="23"/>
    </location>
</feature>
<gene>
    <name evidence="2" type="ORF">RNAN_1630</name>
</gene>
<comment type="caution">
    <text evidence="2">The sequence shown here is derived from an EMBL/GenBank/DDBJ whole genome shotgun (WGS) entry which is preliminary data.</text>
</comment>
<evidence type="ECO:0000313" key="2">
    <source>
        <dbReference type="EMBL" id="GAB58650.1"/>
    </source>
</evidence>
<dbReference type="EMBL" id="BAFK01000007">
    <property type="protein sequence ID" value="GAB58650.1"/>
    <property type="molecule type" value="Genomic_DNA"/>
</dbReference>
<feature type="region of interest" description="Disordered" evidence="1">
    <location>
        <begin position="1"/>
        <end position="68"/>
    </location>
</feature>
<evidence type="ECO:0000313" key="3">
    <source>
        <dbReference type="Proteomes" id="UP000004374"/>
    </source>
</evidence>
<protein>
    <submittedName>
        <fullName evidence="2">Uncharacterized protein</fullName>
    </submittedName>
</protein>